<dbReference type="AlphaFoldDB" id="A0A6G1G481"/>
<dbReference type="Pfam" id="PF00264">
    <property type="entry name" value="Tyrosinase"/>
    <property type="match status" value="1"/>
</dbReference>
<dbReference type="OrthoDB" id="6132182at2759"/>
<feature type="signal peptide" evidence="4">
    <location>
        <begin position="1"/>
        <end position="21"/>
    </location>
</feature>
<dbReference type="PRINTS" id="PR00092">
    <property type="entry name" value="TYROSINASE"/>
</dbReference>
<keyword evidence="2" id="KW-0560">Oxidoreductase</keyword>
<dbReference type="InterPro" id="IPR050316">
    <property type="entry name" value="Tyrosinase/Hemocyanin"/>
</dbReference>
<dbReference type="GO" id="GO:0046872">
    <property type="term" value="F:metal ion binding"/>
    <property type="evidence" value="ECO:0007669"/>
    <property type="project" value="UniProtKB-KW"/>
</dbReference>
<gene>
    <name evidence="6 8" type="ORF">P152DRAFT_503419</name>
</gene>
<feature type="region of interest" description="Disordered" evidence="3">
    <location>
        <begin position="46"/>
        <end position="66"/>
    </location>
</feature>
<dbReference type="PROSITE" id="PS00498">
    <property type="entry name" value="TYROSINASE_2"/>
    <property type="match status" value="1"/>
</dbReference>
<keyword evidence="7" id="KW-1185">Reference proteome</keyword>
<dbReference type="SUPFAM" id="SSF48056">
    <property type="entry name" value="Di-copper centre-containing domain"/>
    <property type="match status" value="1"/>
</dbReference>
<keyword evidence="4" id="KW-0732">Signal</keyword>
<organism evidence="6">
    <name type="scientific">Eremomyces bilateralis CBS 781.70</name>
    <dbReference type="NCBI Taxonomy" id="1392243"/>
    <lineage>
        <taxon>Eukaryota</taxon>
        <taxon>Fungi</taxon>
        <taxon>Dikarya</taxon>
        <taxon>Ascomycota</taxon>
        <taxon>Pezizomycotina</taxon>
        <taxon>Dothideomycetes</taxon>
        <taxon>Dothideomycetes incertae sedis</taxon>
        <taxon>Eremomycetales</taxon>
        <taxon>Eremomycetaceae</taxon>
        <taxon>Eremomyces</taxon>
    </lineage>
</organism>
<reference evidence="8" key="3">
    <citation type="submission" date="2025-04" db="UniProtKB">
        <authorList>
            <consortium name="RefSeq"/>
        </authorList>
    </citation>
    <scope>IDENTIFICATION</scope>
    <source>
        <strain evidence="8">CBS 781.70</strain>
    </source>
</reference>
<dbReference type="PANTHER" id="PTHR11474">
    <property type="entry name" value="TYROSINASE FAMILY MEMBER"/>
    <property type="match status" value="1"/>
</dbReference>
<reference evidence="8" key="2">
    <citation type="submission" date="2020-04" db="EMBL/GenBank/DDBJ databases">
        <authorList>
            <consortium name="NCBI Genome Project"/>
        </authorList>
    </citation>
    <scope>NUCLEOTIDE SEQUENCE</scope>
    <source>
        <strain evidence="8">CBS 781.70</strain>
    </source>
</reference>
<dbReference type="Proteomes" id="UP000504638">
    <property type="component" value="Unplaced"/>
</dbReference>
<evidence type="ECO:0000256" key="1">
    <source>
        <dbReference type="ARBA" id="ARBA00022723"/>
    </source>
</evidence>
<dbReference type="InterPro" id="IPR002227">
    <property type="entry name" value="Tyrosinase_Cu-bd"/>
</dbReference>
<dbReference type="EMBL" id="ML975156">
    <property type="protein sequence ID" value="KAF1812874.1"/>
    <property type="molecule type" value="Genomic_DNA"/>
</dbReference>
<sequence>MKVSQSILSLSLVLFGLGTVAAPQGVSIALAIPSGTPTPSLEFVEATKEEPETKEDGISSNSSSLGSPPPVLEIAFSKLKNIYRRYIADELVDRGWSKKCNFGKVMVRKEWGTMSQSQRKKYTDAVKCLYNRPSQSDPVLVPGARNRLDDFVATHLTFSNNIHFNGYVFAWHRHFTYLYDQELRNECGYSGPTPYWDWVIDNADPRRSTVFDGSEFSMGGNGETIPHGNTSINAFGITLSLPPGTGGGCVTEGPFTDLVINLGLSPNVSAPDQNQTAPPDVTSHYLAPFADAFKGDTTAAVQKRQNDVPPEILQGLNYNPRCMTRDINLQWAALATTTALARILSCGNVRCLEQRIDGWEEGASDEQQARDQLHGGGHFTIGGLNNDPFASPGDPVFFLHHANLDRLWTIWQSQNPTARLYEVGGTRTPFNNPPSDNVRETDVLRYGVVGKDIIMRDVGSTLDGPYCYVYA</sequence>
<evidence type="ECO:0000256" key="3">
    <source>
        <dbReference type="SAM" id="MobiDB-lite"/>
    </source>
</evidence>
<proteinExistence type="predicted"/>
<name>A0A6G1G481_9PEZI</name>
<reference evidence="6 8" key="1">
    <citation type="submission" date="2020-01" db="EMBL/GenBank/DDBJ databases">
        <authorList>
            <consortium name="DOE Joint Genome Institute"/>
            <person name="Haridas S."/>
            <person name="Albert R."/>
            <person name="Binder M."/>
            <person name="Bloem J."/>
            <person name="Labutti K."/>
            <person name="Salamov A."/>
            <person name="Andreopoulos B."/>
            <person name="Baker S.E."/>
            <person name="Barry K."/>
            <person name="Bills G."/>
            <person name="Bluhm B.H."/>
            <person name="Cannon C."/>
            <person name="Castanera R."/>
            <person name="Culley D.E."/>
            <person name="Daum C."/>
            <person name="Ezra D."/>
            <person name="Gonzalez J.B."/>
            <person name="Henrissat B."/>
            <person name="Kuo A."/>
            <person name="Liang C."/>
            <person name="Lipzen A."/>
            <person name="Lutzoni F."/>
            <person name="Magnuson J."/>
            <person name="Mondo S."/>
            <person name="Nolan M."/>
            <person name="Ohm R."/>
            <person name="Pangilinan J."/>
            <person name="Park H.-J."/>
            <person name="Ramirez L."/>
            <person name="Alfaro M."/>
            <person name="Sun H."/>
            <person name="Tritt A."/>
            <person name="Yoshinaga Y."/>
            <person name="Zwiers L.-H."/>
            <person name="Turgeon B.G."/>
            <person name="Goodwin S.B."/>
            <person name="Spatafora J.W."/>
            <person name="Crous P.W."/>
            <person name="Grigoriev I.V."/>
        </authorList>
    </citation>
    <scope>NUCLEOTIDE SEQUENCE</scope>
    <source>
        <strain evidence="6 8">CBS 781.70</strain>
    </source>
</reference>
<protein>
    <submittedName>
        <fullName evidence="6 8">Di-copper centre-containing protein</fullName>
    </submittedName>
</protein>
<dbReference type="GeneID" id="54422919"/>
<dbReference type="RefSeq" id="XP_033534505.1">
    <property type="nucleotide sequence ID" value="XM_033682349.1"/>
</dbReference>
<dbReference type="InterPro" id="IPR008922">
    <property type="entry name" value="Di-copper_centre_dom_sf"/>
</dbReference>
<dbReference type="PANTHER" id="PTHR11474:SF125">
    <property type="entry name" value="N-ACETYL-6-HYDROXYTRYPTOPHAN OXIDASE IVOB-RELATED"/>
    <property type="match status" value="1"/>
</dbReference>
<feature type="domain" description="Tyrosinase copper-binding" evidence="5">
    <location>
        <begin position="394"/>
        <end position="405"/>
    </location>
</feature>
<evidence type="ECO:0000256" key="4">
    <source>
        <dbReference type="SAM" id="SignalP"/>
    </source>
</evidence>
<evidence type="ECO:0000313" key="6">
    <source>
        <dbReference type="EMBL" id="KAF1812874.1"/>
    </source>
</evidence>
<evidence type="ECO:0000256" key="2">
    <source>
        <dbReference type="ARBA" id="ARBA00023002"/>
    </source>
</evidence>
<dbReference type="Gene3D" id="1.10.1280.10">
    <property type="entry name" value="Di-copper center containing domain from catechol oxidase"/>
    <property type="match status" value="1"/>
</dbReference>
<evidence type="ECO:0000313" key="8">
    <source>
        <dbReference type="RefSeq" id="XP_033534505.1"/>
    </source>
</evidence>
<dbReference type="GO" id="GO:0016491">
    <property type="term" value="F:oxidoreductase activity"/>
    <property type="evidence" value="ECO:0007669"/>
    <property type="project" value="UniProtKB-KW"/>
</dbReference>
<evidence type="ECO:0000313" key="7">
    <source>
        <dbReference type="Proteomes" id="UP000504638"/>
    </source>
</evidence>
<feature type="compositionally biased region" description="Basic and acidic residues" evidence="3">
    <location>
        <begin position="46"/>
        <end position="57"/>
    </location>
</feature>
<accession>A0A6G1G481</accession>
<feature type="chain" id="PRO_5044631817" evidence="4">
    <location>
        <begin position="22"/>
        <end position="471"/>
    </location>
</feature>
<keyword evidence="1" id="KW-0479">Metal-binding</keyword>
<evidence type="ECO:0000259" key="5">
    <source>
        <dbReference type="PROSITE" id="PS00498"/>
    </source>
</evidence>